<evidence type="ECO:0000313" key="1">
    <source>
        <dbReference type="EMBL" id="KAI0042191.1"/>
    </source>
</evidence>
<gene>
    <name evidence="1" type="ORF">FA95DRAFT_1638174</name>
</gene>
<name>A0ACB8RDC3_9AGAM</name>
<keyword evidence="1" id="KW-0378">Hydrolase</keyword>
<accession>A0ACB8RDC3</accession>
<proteinExistence type="predicted"/>
<comment type="caution">
    <text evidence="1">The sequence shown here is derived from an EMBL/GenBank/DDBJ whole genome shotgun (WGS) entry which is preliminary data.</text>
</comment>
<dbReference type="EMBL" id="MU276079">
    <property type="protein sequence ID" value="KAI0042191.1"/>
    <property type="molecule type" value="Genomic_DNA"/>
</dbReference>
<keyword evidence="2" id="KW-1185">Reference proteome</keyword>
<organism evidence="1 2">
    <name type="scientific">Auriscalpium vulgare</name>
    <dbReference type="NCBI Taxonomy" id="40419"/>
    <lineage>
        <taxon>Eukaryota</taxon>
        <taxon>Fungi</taxon>
        <taxon>Dikarya</taxon>
        <taxon>Basidiomycota</taxon>
        <taxon>Agaricomycotina</taxon>
        <taxon>Agaricomycetes</taxon>
        <taxon>Russulales</taxon>
        <taxon>Auriscalpiaceae</taxon>
        <taxon>Auriscalpium</taxon>
    </lineage>
</organism>
<dbReference type="Proteomes" id="UP000814033">
    <property type="component" value="Unassembled WGS sequence"/>
</dbReference>
<evidence type="ECO:0000313" key="2">
    <source>
        <dbReference type="Proteomes" id="UP000814033"/>
    </source>
</evidence>
<protein>
    <submittedName>
        <fullName evidence="1">Glycoside hydrolase family 16 protein</fullName>
    </submittedName>
</protein>
<reference evidence="1" key="2">
    <citation type="journal article" date="2022" name="New Phytol.">
        <title>Evolutionary transition to the ectomycorrhizal habit in the genomes of a hyperdiverse lineage of mushroom-forming fungi.</title>
        <authorList>
            <person name="Looney B."/>
            <person name="Miyauchi S."/>
            <person name="Morin E."/>
            <person name="Drula E."/>
            <person name="Courty P.E."/>
            <person name="Kohler A."/>
            <person name="Kuo A."/>
            <person name="LaButti K."/>
            <person name="Pangilinan J."/>
            <person name="Lipzen A."/>
            <person name="Riley R."/>
            <person name="Andreopoulos W."/>
            <person name="He G."/>
            <person name="Johnson J."/>
            <person name="Nolan M."/>
            <person name="Tritt A."/>
            <person name="Barry K.W."/>
            <person name="Grigoriev I.V."/>
            <person name="Nagy L.G."/>
            <person name="Hibbett D."/>
            <person name="Henrissat B."/>
            <person name="Matheny P.B."/>
            <person name="Labbe J."/>
            <person name="Martin F.M."/>
        </authorList>
    </citation>
    <scope>NUCLEOTIDE SEQUENCE</scope>
    <source>
        <strain evidence="1">FP105234-sp</strain>
    </source>
</reference>
<sequence>MLTASFMILFLAVAALASNDGSLRRHHQEHARSIQARTKIYKLETKYKGKDLLNEDKWDYFTAADPTGGQVKFLSKSDAVKDGLAYVQDDGVAVLKVDNMNDLAIGKNRNSVRITSTKTYNGGLFIADFEAMPYGCSVWPAWWSVGPDWPNGGEIDVVEGTNIKTDQRGNQYTLHSGAGSSCTLVSKSPKTFTGNVVGTTCKSSTSSNAGCGVVDPVQTGYGKDSNGVKMWHFTRNAIPSDITAGTPNPSSWPLPVVFLSSDDCDIGEHFYDHQVDTTLCGGWAGENYPRSGCPGTCQQAVANKTNFDTAKWKINYIAVYQ</sequence>
<reference evidence="1" key="1">
    <citation type="submission" date="2021-02" db="EMBL/GenBank/DDBJ databases">
        <authorList>
            <consortium name="DOE Joint Genome Institute"/>
            <person name="Ahrendt S."/>
            <person name="Looney B.P."/>
            <person name="Miyauchi S."/>
            <person name="Morin E."/>
            <person name="Drula E."/>
            <person name="Courty P.E."/>
            <person name="Chicoki N."/>
            <person name="Fauchery L."/>
            <person name="Kohler A."/>
            <person name="Kuo A."/>
            <person name="Labutti K."/>
            <person name="Pangilinan J."/>
            <person name="Lipzen A."/>
            <person name="Riley R."/>
            <person name="Andreopoulos W."/>
            <person name="He G."/>
            <person name="Johnson J."/>
            <person name="Barry K.W."/>
            <person name="Grigoriev I.V."/>
            <person name="Nagy L."/>
            <person name="Hibbett D."/>
            <person name="Henrissat B."/>
            <person name="Matheny P.B."/>
            <person name="Labbe J."/>
            <person name="Martin F."/>
        </authorList>
    </citation>
    <scope>NUCLEOTIDE SEQUENCE</scope>
    <source>
        <strain evidence="1">FP105234-sp</strain>
    </source>
</reference>